<proteinExistence type="predicted"/>
<keyword evidence="2" id="KW-1185">Reference proteome</keyword>
<protein>
    <submittedName>
        <fullName evidence="1">Uncharacterized protein</fullName>
    </submittedName>
</protein>
<reference evidence="1" key="1">
    <citation type="submission" date="2022-01" db="EMBL/GenBank/DDBJ databases">
        <title>Paenibacillus spongiae sp. nov., isolated from marine sponge.</title>
        <authorList>
            <person name="Li Z."/>
            <person name="Zhang M."/>
        </authorList>
    </citation>
    <scope>NUCLEOTIDE SEQUENCE</scope>
    <source>
        <strain evidence="1">PHS-Z3</strain>
    </source>
</reference>
<organism evidence="1 2">
    <name type="scientific">Paenibacillus spongiae</name>
    <dbReference type="NCBI Taxonomy" id="2909671"/>
    <lineage>
        <taxon>Bacteria</taxon>
        <taxon>Bacillati</taxon>
        <taxon>Bacillota</taxon>
        <taxon>Bacilli</taxon>
        <taxon>Bacillales</taxon>
        <taxon>Paenibacillaceae</taxon>
        <taxon>Paenibacillus</taxon>
    </lineage>
</organism>
<gene>
    <name evidence="1" type="ORF">L1F29_30820</name>
</gene>
<accession>A0ABY5S756</accession>
<sequence length="108" mass="12159">MSVSAFIPHPENEEELGFNVPVASEAFFNAYWMPAAEELNLQWVPIFSTGIDISEEDLPDVLGELNRLKQWAAGRGGEEMEQMLSRIDMLITRLPLAYEREGAVVYIG</sequence>
<dbReference type="EMBL" id="CP091430">
    <property type="protein sequence ID" value="UVI29751.1"/>
    <property type="molecule type" value="Genomic_DNA"/>
</dbReference>
<dbReference type="RefSeq" id="WP_258385838.1">
    <property type="nucleotide sequence ID" value="NZ_CP091430.1"/>
</dbReference>
<dbReference type="Proteomes" id="UP001057877">
    <property type="component" value="Chromosome"/>
</dbReference>
<evidence type="ECO:0000313" key="2">
    <source>
        <dbReference type="Proteomes" id="UP001057877"/>
    </source>
</evidence>
<name>A0ABY5S756_9BACL</name>
<evidence type="ECO:0000313" key="1">
    <source>
        <dbReference type="EMBL" id="UVI29751.1"/>
    </source>
</evidence>